<keyword evidence="2" id="KW-0813">Transport</keyword>
<dbReference type="Proteomes" id="UP000003656">
    <property type="component" value="Unassembled WGS sequence"/>
</dbReference>
<feature type="transmembrane region" description="Helical" evidence="8">
    <location>
        <begin position="111"/>
        <end position="132"/>
    </location>
</feature>
<evidence type="ECO:0000256" key="2">
    <source>
        <dbReference type="ARBA" id="ARBA00022448"/>
    </source>
</evidence>
<evidence type="ECO:0000256" key="3">
    <source>
        <dbReference type="ARBA" id="ARBA00022475"/>
    </source>
</evidence>
<feature type="transmembrane region" description="Helical" evidence="8">
    <location>
        <begin position="85"/>
        <end position="105"/>
    </location>
</feature>
<evidence type="ECO:0000256" key="5">
    <source>
        <dbReference type="ARBA" id="ARBA00022989"/>
    </source>
</evidence>
<name>D1NTW6_9BIFI</name>
<evidence type="ECO:0000256" key="4">
    <source>
        <dbReference type="ARBA" id="ARBA00022692"/>
    </source>
</evidence>
<evidence type="ECO:0000256" key="7">
    <source>
        <dbReference type="ARBA" id="ARBA00023136"/>
    </source>
</evidence>
<evidence type="ECO:0000256" key="8">
    <source>
        <dbReference type="SAM" id="Phobius"/>
    </source>
</evidence>
<keyword evidence="3" id="KW-1003">Cell membrane</keyword>
<dbReference type="STRING" id="561180.BIFGAL_03287"/>
<dbReference type="GO" id="GO:0030001">
    <property type="term" value="P:metal ion transport"/>
    <property type="evidence" value="ECO:0007669"/>
    <property type="project" value="UniProtKB-ARBA"/>
</dbReference>
<comment type="subcellular location">
    <subcellularLocation>
        <location evidence="1">Cell membrane</location>
        <topology evidence="1">Multi-pass membrane protein</topology>
    </subcellularLocation>
</comment>
<feature type="transmembrane region" description="Helical" evidence="8">
    <location>
        <begin position="417"/>
        <end position="442"/>
    </location>
</feature>
<evidence type="ECO:0000313" key="10">
    <source>
        <dbReference type="Proteomes" id="UP000003656"/>
    </source>
</evidence>
<feature type="transmembrane region" description="Helical" evidence="8">
    <location>
        <begin position="300"/>
        <end position="318"/>
    </location>
</feature>
<keyword evidence="4 8" id="KW-0812">Transmembrane</keyword>
<gene>
    <name evidence="9" type="ORF">BIFGAL_03287</name>
</gene>
<sequence length="516" mass="56470">MGAVLAYLPLQWGESMPVDAVNTSEGEAFHMARNPFDEPSKRRRHDGYAWWFSTDMFRTDNTDERTARKRSIGYRMSQHPGQLTIIYFLVLVAFVTALLLTPIATQDHTTTPFSTAFFTAVSALSTCGISIVNTTQHWSIFGQVVLIFAVQLGGLGVMTFASLIALAINRHLKATQRLLTANELGTNKLNEVRSVLAVVLTITFSIEAITFISLFPGLSRVNKGDVGKSLWESLFFAVMAYNNAGFTPDGAGLYVGRWEVGMPIMLSAFCGTLGFPVILNLWRTARAHKGPRHLNLHTKVTLLTTFIIVLISLCWFLVVEWNNQALFHDANIEERMRRGVVAAVMPRSSGFDLSWVPKVSEPTKVFMSLVMFIGGGSTSTAGGIRVTTLAVIFLVCKTAFSGHTDVNVFHRRIHTRVIMTAVSITTSCLALVFIASIALMMIENASFSHALFDACSAFGLGGYSVGVANADYPASLYVLAFTMLIGRLGPMTIAYAVGRPNVVEAVHYPTDQIVVG</sequence>
<feature type="transmembrane region" description="Helical" evidence="8">
    <location>
        <begin position="260"/>
        <end position="279"/>
    </location>
</feature>
<keyword evidence="6" id="KW-0406">Ion transport</keyword>
<dbReference type="GO" id="GO:0008324">
    <property type="term" value="F:monoatomic cation transmembrane transporter activity"/>
    <property type="evidence" value="ECO:0007669"/>
    <property type="project" value="InterPro"/>
</dbReference>
<comment type="caution">
    <text evidence="9">The sequence shown here is derived from an EMBL/GenBank/DDBJ whole genome shotgun (WGS) entry which is preliminary data.</text>
</comment>
<evidence type="ECO:0000256" key="1">
    <source>
        <dbReference type="ARBA" id="ARBA00004651"/>
    </source>
</evidence>
<protein>
    <submittedName>
        <fullName evidence="9">Cation transport protein</fullName>
    </submittedName>
</protein>
<feature type="transmembrane region" description="Helical" evidence="8">
    <location>
        <begin position="474"/>
        <end position="497"/>
    </location>
</feature>
<organism evidence="9 10">
    <name type="scientific">Bifidobacterium gallicum DSM 20093 = LMG 11596</name>
    <dbReference type="NCBI Taxonomy" id="561180"/>
    <lineage>
        <taxon>Bacteria</taxon>
        <taxon>Bacillati</taxon>
        <taxon>Actinomycetota</taxon>
        <taxon>Actinomycetes</taxon>
        <taxon>Bifidobacteriales</taxon>
        <taxon>Bifidobacteriaceae</taxon>
        <taxon>Bifidobacterium</taxon>
    </lineage>
</organism>
<dbReference type="AlphaFoldDB" id="D1NTW6"/>
<dbReference type="eggNOG" id="COG0168">
    <property type="taxonomic scope" value="Bacteria"/>
</dbReference>
<dbReference type="EMBL" id="ABXB03000002">
    <property type="protein sequence ID" value="EFA23170.1"/>
    <property type="molecule type" value="Genomic_DNA"/>
</dbReference>
<dbReference type="GO" id="GO:0005886">
    <property type="term" value="C:plasma membrane"/>
    <property type="evidence" value="ECO:0007669"/>
    <property type="project" value="UniProtKB-SubCell"/>
</dbReference>
<evidence type="ECO:0000256" key="6">
    <source>
        <dbReference type="ARBA" id="ARBA00023065"/>
    </source>
</evidence>
<dbReference type="PANTHER" id="PTHR32024">
    <property type="entry name" value="TRK SYSTEM POTASSIUM UPTAKE PROTEIN TRKG-RELATED"/>
    <property type="match status" value="1"/>
</dbReference>
<dbReference type="PANTHER" id="PTHR32024:SF1">
    <property type="entry name" value="KTR SYSTEM POTASSIUM UPTAKE PROTEIN B"/>
    <property type="match status" value="1"/>
</dbReference>
<keyword evidence="5 8" id="KW-1133">Transmembrane helix</keyword>
<dbReference type="InterPro" id="IPR003445">
    <property type="entry name" value="Cat_transpt"/>
</dbReference>
<keyword evidence="7 8" id="KW-0472">Membrane</keyword>
<feature type="transmembrane region" description="Helical" evidence="8">
    <location>
        <begin position="195"/>
        <end position="218"/>
    </location>
</feature>
<feature type="transmembrane region" description="Helical" evidence="8">
    <location>
        <begin position="144"/>
        <end position="168"/>
    </location>
</feature>
<evidence type="ECO:0000313" key="9">
    <source>
        <dbReference type="EMBL" id="EFA23170.1"/>
    </source>
</evidence>
<proteinExistence type="predicted"/>
<feature type="transmembrane region" description="Helical" evidence="8">
    <location>
        <begin position="365"/>
        <end position="396"/>
    </location>
</feature>
<reference evidence="9 10" key="1">
    <citation type="submission" date="2009-11" db="EMBL/GenBank/DDBJ databases">
        <authorList>
            <person name="Weinstock G."/>
            <person name="Sodergren E."/>
            <person name="Clifton S."/>
            <person name="Fulton L."/>
            <person name="Fulton B."/>
            <person name="Courtney L."/>
            <person name="Fronick C."/>
            <person name="Harrison M."/>
            <person name="Strong C."/>
            <person name="Farmer C."/>
            <person name="Delahaunty K."/>
            <person name="Markovic C."/>
            <person name="Hall O."/>
            <person name="Minx P."/>
            <person name="Tomlinson C."/>
            <person name="Mitreva M."/>
            <person name="Nelson J."/>
            <person name="Hou S."/>
            <person name="Wollam A."/>
            <person name="Pepin K.H."/>
            <person name="Johnson M."/>
            <person name="Bhonagiri V."/>
            <person name="Nash W.E."/>
            <person name="Warren W."/>
            <person name="Chinwalla A."/>
            <person name="Mardis E.R."/>
            <person name="Wilson R.K."/>
        </authorList>
    </citation>
    <scope>NUCLEOTIDE SEQUENCE [LARGE SCALE GENOMIC DNA]</scope>
    <source>
        <strain evidence="9 10">DSM 20093</strain>
    </source>
</reference>
<dbReference type="Pfam" id="PF02386">
    <property type="entry name" value="TrkH"/>
    <property type="match status" value="1"/>
</dbReference>
<accession>D1NTW6</accession>